<evidence type="ECO:0000313" key="10">
    <source>
        <dbReference type="WBParaSite" id="PTRK_0001563400.1"/>
    </source>
</evidence>
<dbReference type="GO" id="GO:0006826">
    <property type="term" value="P:iron ion transport"/>
    <property type="evidence" value="ECO:0007669"/>
    <property type="project" value="InterPro"/>
</dbReference>
<comment type="catalytic activity">
    <reaction evidence="6">
        <text>4 Fe(2+) + O2 + 4 H(+) = 4 Fe(3+) + 2 H2O</text>
        <dbReference type="Rhea" id="RHEA:11148"/>
        <dbReference type="ChEBI" id="CHEBI:15377"/>
        <dbReference type="ChEBI" id="CHEBI:15378"/>
        <dbReference type="ChEBI" id="CHEBI:15379"/>
        <dbReference type="ChEBI" id="CHEBI:29033"/>
        <dbReference type="ChEBI" id="CHEBI:29034"/>
        <dbReference type="EC" id="1.16.3.1"/>
    </reaction>
</comment>
<dbReference type="GO" id="GO:0008198">
    <property type="term" value="F:ferrous iron binding"/>
    <property type="evidence" value="ECO:0007669"/>
    <property type="project" value="TreeGrafter"/>
</dbReference>
<feature type="binding site" evidence="5">
    <location>
        <position position="209"/>
    </location>
    <ligand>
        <name>Fe cation</name>
        <dbReference type="ChEBI" id="CHEBI:24875"/>
        <label>1</label>
    </ligand>
</feature>
<evidence type="ECO:0000256" key="6">
    <source>
        <dbReference type="RuleBase" id="RU361145"/>
    </source>
</evidence>
<dbReference type="GO" id="GO:0005737">
    <property type="term" value="C:cytoplasm"/>
    <property type="evidence" value="ECO:0007669"/>
    <property type="project" value="TreeGrafter"/>
</dbReference>
<dbReference type="WBParaSite" id="PTRK_0001563400.1">
    <property type="protein sequence ID" value="PTRK_0001563400.1"/>
    <property type="gene ID" value="PTRK_0001563400"/>
</dbReference>
<dbReference type="CDD" id="cd01056">
    <property type="entry name" value="Euk_Ferritin"/>
    <property type="match status" value="1"/>
</dbReference>
<dbReference type="GO" id="GO:0004322">
    <property type="term" value="F:ferroxidase activity"/>
    <property type="evidence" value="ECO:0007669"/>
    <property type="project" value="UniProtKB-EC"/>
</dbReference>
<feature type="binding site" evidence="5">
    <location>
        <position position="206"/>
    </location>
    <ligand>
        <name>Fe cation</name>
        <dbReference type="ChEBI" id="CHEBI:24875"/>
        <label>1</label>
    </ligand>
</feature>
<dbReference type="InterPro" id="IPR001519">
    <property type="entry name" value="Ferritin"/>
</dbReference>
<sequence length="321" mass="36857">MLLIFILLHTLTFLKEPILAIQCFSCASEEYEALYKKGAFNFNYKPQDFFQPRFDYACDNSYETTNFVPVKDCPTNCVVVLEKQFFGGILNENRPYLYIRGCSSEVFQAGDIHSPEVQFLQKSKICLPLMVSQIWPHVESNEYITNKTIASGRQFFETEVENALNVQINNELIASYHYLALANVFAKDTVALPGAAKFFFKQSEEETGHGRKLMDYVNKRGGTVKLLPIKPLQQNITSLSDALLFAQNLEKSNNSSIIELHKIASTNNDSDLTNFLEEFYLREQIEEINMFTILYNRLQRFGSGVGEYFIDKELKELAEKN</sequence>
<feature type="binding site" evidence="5">
    <location>
        <position position="284"/>
    </location>
    <ligand>
        <name>Fe cation</name>
        <dbReference type="ChEBI" id="CHEBI:24875"/>
        <label>1</label>
    </ligand>
</feature>
<comment type="similarity">
    <text evidence="1 6">Belongs to the ferritin family.</text>
</comment>
<evidence type="ECO:0000256" key="3">
    <source>
        <dbReference type="ARBA" id="ARBA00022723"/>
    </source>
</evidence>
<dbReference type="Pfam" id="PF00210">
    <property type="entry name" value="Ferritin"/>
    <property type="match status" value="1"/>
</dbReference>
<dbReference type="GO" id="GO:0008199">
    <property type="term" value="F:ferric iron binding"/>
    <property type="evidence" value="ECO:0007669"/>
    <property type="project" value="InterPro"/>
</dbReference>
<dbReference type="SUPFAM" id="SSF47240">
    <property type="entry name" value="Ferritin-like"/>
    <property type="match status" value="1"/>
</dbReference>
<keyword evidence="9" id="KW-1185">Reference proteome</keyword>
<dbReference type="PANTHER" id="PTHR11431:SF75">
    <property type="entry name" value="FERRITIN"/>
    <property type="match status" value="1"/>
</dbReference>
<reference evidence="10" key="1">
    <citation type="submission" date="2017-02" db="UniProtKB">
        <authorList>
            <consortium name="WormBaseParasite"/>
        </authorList>
    </citation>
    <scope>IDENTIFICATION</scope>
</reference>
<keyword evidence="3 5" id="KW-0479">Metal-binding</keyword>
<evidence type="ECO:0000259" key="8">
    <source>
        <dbReference type="PROSITE" id="PS50905"/>
    </source>
</evidence>
<dbReference type="InterPro" id="IPR009040">
    <property type="entry name" value="Ferritin-like_diiron"/>
</dbReference>
<dbReference type="GO" id="GO:0006879">
    <property type="term" value="P:intracellular iron ion homeostasis"/>
    <property type="evidence" value="ECO:0007669"/>
    <property type="project" value="UniProtKB-KW"/>
</dbReference>
<dbReference type="STRING" id="131310.A0A0N5A1Y8"/>
<dbReference type="InterPro" id="IPR012347">
    <property type="entry name" value="Ferritin-like"/>
</dbReference>
<feature type="binding site" evidence="5">
    <location>
        <position position="250"/>
    </location>
    <ligand>
        <name>Fe cation</name>
        <dbReference type="ChEBI" id="CHEBI:24875"/>
        <label>1</label>
    </ligand>
</feature>
<dbReference type="InterPro" id="IPR009078">
    <property type="entry name" value="Ferritin-like_SF"/>
</dbReference>
<keyword evidence="7" id="KW-0732">Signal</keyword>
<accession>A0A0N5A1Y8</accession>
<evidence type="ECO:0000256" key="7">
    <source>
        <dbReference type="SAM" id="SignalP"/>
    </source>
</evidence>
<dbReference type="InterPro" id="IPR010558">
    <property type="entry name" value="Ly-6-related"/>
</dbReference>
<comment type="function">
    <text evidence="6">Stores iron in a soluble, non-toxic, readily available form. Important for iron homeostasis. Iron is taken up in the ferrous form and deposited as ferric hydroxides after oxidation.</text>
</comment>
<evidence type="ECO:0000313" key="9">
    <source>
        <dbReference type="Proteomes" id="UP000038045"/>
    </source>
</evidence>
<evidence type="ECO:0000256" key="1">
    <source>
        <dbReference type="ARBA" id="ARBA00007513"/>
    </source>
</evidence>
<name>A0A0N5A1Y8_PARTI</name>
<dbReference type="EC" id="1.16.3.1" evidence="6"/>
<dbReference type="Gene3D" id="1.20.1260.10">
    <property type="match status" value="1"/>
</dbReference>
<dbReference type="PANTHER" id="PTHR11431">
    <property type="entry name" value="FERRITIN"/>
    <property type="match status" value="1"/>
</dbReference>
<dbReference type="PROSITE" id="PS50905">
    <property type="entry name" value="FERRITIN_LIKE"/>
    <property type="match status" value="1"/>
</dbReference>
<keyword evidence="6" id="KW-0560">Oxidoreductase</keyword>
<dbReference type="Pfam" id="PF06579">
    <property type="entry name" value="Ly-6_related"/>
    <property type="match status" value="1"/>
</dbReference>
<feature type="domain" description="Ferritin-like diiron" evidence="8">
    <location>
        <begin position="154"/>
        <end position="302"/>
    </location>
</feature>
<organism evidence="9 10">
    <name type="scientific">Parastrongyloides trichosuri</name>
    <name type="common">Possum-specific nematode worm</name>
    <dbReference type="NCBI Taxonomy" id="131310"/>
    <lineage>
        <taxon>Eukaryota</taxon>
        <taxon>Metazoa</taxon>
        <taxon>Ecdysozoa</taxon>
        <taxon>Nematoda</taxon>
        <taxon>Chromadorea</taxon>
        <taxon>Rhabditida</taxon>
        <taxon>Tylenchina</taxon>
        <taxon>Panagrolaimomorpha</taxon>
        <taxon>Strongyloidoidea</taxon>
        <taxon>Strongyloididae</taxon>
        <taxon>Parastrongyloides</taxon>
    </lineage>
</organism>
<protein>
    <recommendedName>
        <fullName evidence="6">Ferritin</fullName>
        <ecNumber evidence="6">1.16.3.1</ecNumber>
    </recommendedName>
</protein>
<dbReference type="Proteomes" id="UP000038045">
    <property type="component" value="Unplaced"/>
</dbReference>
<evidence type="ECO:0000256" key="2">
    <source>
        <dbReference type="ARBA" id="ARBA00022434"/>
    </source>
</evidence>
<keyword evidence="2 6" id="KW-0409">Iron storage</keyword>
<feature type="binding site" evidence="5">
    <location>
        <position position="171"/>
    </location>
    <ligand>
        <name>Fe cation</name>
        <dbReference type="ChEBI" id="CHEBI:24875"/>
        <label>1</label>
    </ligand>
</feature>
<dbReference type="InterPro" id="IPR008331">
    <property type="entry name" value="Ferritin_DPS_dom"/>
</dbReference>
<evidence type="ECO:0000256" key="4">
    <source>
        <dbReference type="ARBA" id="ARBA00023004"/>
    </source>
</evidence>
<keyword evidence="4 5" id="KW-0408">Iron</keyword>
<feature type="signal peptide" evidence="7">
    <location>
        <begin position="1"/>
        <end position="20"/>
    </location>
</feature>
<proteinExistence type="inferred from homology"/>
<dbReference type="AlphaFoldDB" id="A0A0N5A1Y8"/>
<evidence type="ECO:0000256" key="5">
    <source>
        <dbReference type="PIRSR" id="PIRSR601519-1"/>
    </source>
</evidence>
<feature type="chain" id="PRO_5005892529" description="Ferritin" evidence="7">
    <location>
        <begin position="21"/>
        <end position="321"/>
    </location>
</feature>